<keyword evidence="3" id="KW-1185">Reference proteome</keyword>
<dbReference type="Proteomes" id="UP000076738">
    <property type="component" value="Unassembled WGS sequence"/>
</dbReference>
<feature type="region of interest" description="Disordered" evidence="1">
    <location>
        <begin position="1"/>
        <end position="83"/>
    </location>
</feature>
<feature type="region of interest" description="Disordered" evidence="1">
    <location>
        <begin position="675"/>
        <end position="764"/>
    </location>
</feature>
<feature type="compositionally biased region" description="Basic and acidic residues" evidence="1">
    <location>
        <begin position="59"/>
        <end position="74"/>
    </location>
</feature>
<evidence type="ECO:0000313" key="2">
    <source>
        <dbReference type="EMBL" id="KZO90522.1"/>
    </source>
</evidence>
<organism evidence="2 3">
    <name type="scientific">Calocera viscosa (strain TUFC12733)</name>
    <dbReference type="NCBI Taxonomy" id="1330018"/>
    <lineage>
        <taxon>Eukaryota</taxon>
        <taxon>Fungi</taxon>
        <taxon>Dikarya</taxon>
        <taxon>Basidiomycota</taxon>
        <taxon>Agaricomycotina</taxon>
        <taxon>Dacrymycetes</taxon>
        <taxon>Dacrymycetales</taxon>
        <taxon>Dacrymycetaceae</taxon>
        <taxon>Calocera</taxon>
    </lineage>
</organism>
<feature type="region of interest" description="Disordered" evidence="1">
    <location>
        <begin position="206"/>
        <end position="228"/>
    </location>
</feature>
<dbReference type="OrthoDB" id="10421025at2759"/>
<feature type="region of interest" description="Disordered" evidence="1">
    <location>
        <begin position="935"/>
        <end position="955"/>
    </location>
</feature>
<evidence type="ECO:0000313" key="3">
    <source>
        <dbReference type="Proteomes" id="UP000076738"/>
    </source>
</evidence>
<feature type="compositionally biased region" description="Pro residues" evidence="1">
    <location>
        <begin position="988"/>
        <end position="1005"/>
    </location>
</feature>
<feature type="compositionally biased region" description="Low complexity" evidence="1">
    <location>
        <begin position="249"/>
        <end position="285"/>
    </location>
</feature>
<feature type="region of interest" description="Disordered" evidence="1">
    <location>
        <begin position="240"/>
        <end position="285"/>
    </location>
</feature>
<reference evidence="2 3" key="1">
    <citation type="journal article" date="2016" name="Mol. Biol. Evol.">
        <title>Comparative Genomics of Early-Diverging Mushroom-Forming Fungi Provides Insights into the Origins of Lignocellulose Decay Capabilities.</title>
        <authorList>
            <person name="Nagy L.G."/>
            <person name="Riley R."/>
            <person name="Tritt A."/>
            <person name="Adam C."/>
            <person name="Daum C."/>
            <person name="Floudas D."/>
            <person name="Sun H."/>
            <person name="Yadav J.S."/>
            <person name="Pangilinan J."/>
            <person name="Larsson K.H."/>
            <person name="Matsuura K."/>
            <person name="Barry K."/>
            <person name="Labutti K."/>
            <person name="Kuo R."/>
            <person name="Ohm R.A."/>
            <person name="Bhattacharya S.S."/>
            <person name="Shirouzu T."/>
            <person name="Yoshinaga Y."/>
            <person name="Martin F.M."/>
            <person name="Grigoriev I.V."/>
            <person name="Hibbett D.S."/>
        </authorList>
    </citation>
    <scope>NUCLEOTIDE SEQUENCE [LARGE SCALE GENOMIC DNA]</scope>
    <source>
        <strain evidence="2 3">TUFC12733</strain>
    </source>
</reference>
<sequence length="1021" mass="113460">MALSELGINRDFASPLANRAARKLPPTLRTASQPAASPTPDAATFLDSAFPAQSTPHRAGVEEFSKPKKIDRNMPRPAGHAATHTTPQAFAHHFNNLTETRHVVPESPDAWAGASMASYDASSDLPLGFDQHESFSGFLAGQPSQQGDSNSSISDDAHIWMPDDFAKLLQDLEPRAESPNNRLDPGYPRFLDDLSLFSVAGAMAGNRAESNQPANQPTDASPSSAPAWPAGREALQAIPSRTAAPQAPESSSSGSESHVSGVGSTPTHSSKSSSKSKSPSPSAAALLAADESGNPFWHEIMETSFEDEEDNQLEIAEAFKKRAKIICSSYYKDTYDHTSGALPPDSRTAIKFCRQLTRGLVEFLCQHYNLQQQRVWKEIGAFVGWARSINSWNMFQRKWRDELPAGQPFNAEACRSAYTEQAAQDPVELHARLSAWHEAHMAPDGRPIQPAERRKVMEDVLKLTTHMYSMYDRCCDIGARVEIGSLHPLDGVDMYHVYETKRMQGYTEQAYRRTPDGCKIAWVYFTAKQAHGQVNNPPPDVIDRRRPENLKVAREDIQRTGKRLLHEMKLLSDPNAAQPASCPWRASWLKFAIKHRCTIINWPDDAPWPHELPAQLQNSVDQDIVPIWRAFTTQNPAHAVHVKLWSKEAIQEPMIQNPPLIMRPDGQLWSYRDEQHRAQEAEEDDAGDYTPAPASTTSRHREGAGRPSKRPKARQAARNAPRKNKEPPHSAYEEPPSQLDSENDDSRPAGPASDRISRPHTNPLKRKVSDIVEIAEDELPSVPGAAYADDEQFDVHDRQGIRMPDGGRSGHAPPQRYQYHRGPSPPAGQQEVPHEELAARDMRSNHLMRHEPYSQPLGHSVPQDGGHTYTFHHHHSHLPRPAARVVSPSGRRADLPQGALMFGEHQSQHNRRYPPSRDAPLLRSQEYGVDHGWYAPNGAPSRPDSPGRPAIPRSERAVVEPANGMGIMDNGRYAQAIPYPTVHYQLPHPRPMPPRTADGPPPPRPQLWVRNGPPTPSRALL</sequence>
<protein>
    <submittedName>
        <fullName evidence="2">Uncharacterized protein</fullName>
    </submittedName>
</protein>
<feature type="compositionally biased region" description="Polar residues" evidence="1">
    <location>
        <begin position="208"/>
        <end position="219"/>
    </location>
</feature>
<dbReference type="EMBL" id="KV417340">
    <property type="protein sequence ID" value="KZO90522.1"/>
    <property type="molecule type" value="Genomic_DNA"/>
</dbReference>
<feature type="region of interest" description="Disordered" evidence="1">
    <location>
        <begin position="134"/>
        <end position="157"/>
    </location>
</feature>
<feature type="compositionally biased region" description="Polar residues" evidence="1">
    <location>
        <begin position="142"/>
        <end position="154"/>
    </location>
</feature>
<name>A0A167GG54_CALVF</name>
<dbReference type="AlphaFoldDB" id="A0A167GG54"/>
<feature type="region of interest" description="Disordered" evidence="1">
    <location>
        <begin position="983"/>
        <end position="1021"/>
    </location>
</feature>
<proteinExistence type="predicted"/>
<feature type="region of interest" description="Disordered" evidence="1">
    <location>
        <begin position="799"/>
        <end position="833"/>
    </location>
</feature>
<feature type="compositionally biased region" description="Basic and acidic residues" evidence="1">
    <location>
        <begin position="723"/>
        <end position="732"/>
    </location>
</feature>
<accession>A0A167GG54</accession>
<evidence type="ECO:0000256" key="1">
    <source>
        <dbReference type="SAM" id="MobiDB-lite"/>
    </source>
</evidence>
<gene>
    <name evidence="2" type="ORF">CALVIDRAFT_531430</name>
</gene>